<dbReference type="Pfam" id="PF18735">
    <property type="entry name" value="HEPN_RiboL-PSP"/>
    <property type="match status" value="1"/>
</dbReference>
<protein>
    <recommendedName>
        <fullName evidence="1">RiboL-PSP-HEPN domain-containing protein</fullName>
    </recommendedName>
</protein>
<dbReference type="InterPro" id="IPR041519">
    <property type="entry name" value="HEPN_RiboL-PSP"/>
</dbReference>
<gene>
    <name evidence="2" type="ORF">DFR28_101278</name>
</gene>
<keyword evidence="3" id="KW-1185">Reference proteome</keyword>
<dbReference type="RefSeq" id="WP_113952506.1">
    <property type="nucleotide sequence ID" value="NZ_QNRT01000001.1"/>
</dbReference>
<evidence type="ECO:0000313" key="3">
    <source>
        <dbReference type="Proteomes" id="UP000253083"/>
    </source>
</evidence>
<evidence type="ECO:0000313" key="2">
    <source>
        <dbReference type="EMBL" id="RBP52894.1"/>
    </source>
</evidence>
<dbReference type="Proteomes" id="UP000253083">
    <property type="component" value="Unassembled WGS sequence"/>
</dbReference>
<organism evidence="2 3">
    <name type="scientific">Arenicella xantha</name>
    <dbReference type="NCBI Taxonomy" id="644221"/>
    <lineage>
        <taxon>Bacteria</taxon>
        <taxon>Pseudomonadati</taxon>
        <taxon>Pseudomonadota</taxon>
        <taxon>Gammaproteobacteria</taxon>
        <taxon>Arenicellales</taxon>
        <taxon>Arenicellaceae</taxon>
        <taxon>Arenicella</taxon>
    </lineage>
</organism>
<comment type="caution">
    <text evidence="2">The sequence shown here is derived from an EMBL/GenBank/DDBJ whole genome shotgun (WGS) entry which is preliminary data.</text>
</comment>
<dbReference type="EMBL" id="QNRT01000001">
    <property type="protein sequence ID" value="RBP52894.1"/>
    <property type="molecule type" value="Genomic_DNA"/>
</dbReference>
<dbReference type="AlphaFoldDB" id="A0A395JML2"/>
<evidence type="ECO:0000259" key="1">
    <source>
        <dbReference type="Pfam" id="PF18735"/>
    </source>
</evidence>
<proteinExistence type="predicted"/>
<feature type="domain" description="RiboL-PSP-HEPN" evidence="1">
    <location>
        <begin position="13"/>
        <end position="170"/>
    </location>
</feature>
<dbReference type="InParanoid" id="A0A395JML2"/>
<accession>A0A395JML2</accession>
<sequence>MTKAAKLFDQAIKDAEGLLSRFDSENNSDAEGNSEALKRAGMVMALAAWETYVKDRFKDEIGTWLLAVSGSQLGNFVQRRIDDDMKRFFNPNSAKTKQLFMSYFEIDITSGWKWDNYNPAQAKKVLDELVSKRGDAAHQASTMLGQPHIVKRDELEKAIRFLKGLVHATDCIRIAS</sequence>
<dbReference type="OrthoDB" id="9134022at2"/>
<reference evidence="2 3" key="1">
    <citation type="submission" date="2018-06" db="EMBL/GenBank/DDBJ databases">
        <title>Genomic Encyclopedia of Type Strains, Phase IV (KMG-IV): sequencing the most valuable type-strain genomes for metagenomic binning, comparative biology and taxonomic classification.</title>
        <authorList>
            <person name="Goeker M."/>
        </authorList>
    </citation>
    <scope>NUCLEOTIDE SEQUENCE [LARGE SCALE GENOMIC DNA]</scope>
    <source>
        <strain evidence="2 3">DSM 24032</strain>
    </source>
</reference>
<name>A0A395JML2_9GAMM</name>